<dbReference type="EMBL" id="UHFP01000001">
    <property type="protein sequence ID" value="SUN68058.1"/>
    <property type="molecule type" value="Genomic_DNA"/>
</dbReference>
<dbReference type="GeneID" id="69902113"/>
<dbReference type="Proteomes" id="UP000255352">
    <property type="component" value="Unassembled WGS sequence"/>
</dbReference>
<evidence type="ECO:0000313" key="1">
    <source>
        <dbReference type="EMBL" id="SUN68058.1"/>
    </source>
</evidence>
<dbReference type="RefSeq" id="WP_006532377.1">
    <property type="nucleotide sequence ID" value="NZ_CABKNK020000002.1"/>
</dbReference>
<reference evidence="1 2" key="1">
    <citation type="submission" date="2018-06" db="EMBL/GenBank/DDBJ databases">
        <authorList>
            <consortium name="Pathogen Informatics"/>
            <person name="Doyle S."/>
        </authorList>
    </citation>
    <scope>NUCLEOTIDE SEQUENCE [LARGE SCALE GENOMIC DNA]</scope>
    <source>
        <strain evidence="1 2">NCTC13760</strain>
    </source>
</reference>
<gene>
    <name evidence="1" type="ORF">NCTC13760_00740</name>
</gene>
<protein>
    <submittedName>
        <fullName evidence="1">Uncharacterized protein</fullName>
    </submittedName>
</protein>
<name>A0A380KLE1_9STRE</name>
<sequence>MAINGIISVENVKLIKITYRKGNGTKENPARVVSQFWNQKNEMVFEIDPAS</sequence>
<organism evidence="1 2">
    <name type="scientific">Streptococcus infantarius</name>
    <dbReference type="NCBI Taxonomy" id="102684"/>
    <lineage>
        <taxon>Bacteria</taxon>
        <taxon>Bacillati</taxon>
        <taxon>Bacillota</taxon>
        <taxon>Bacilli</taxon>
        <taxon>Lactobacillales</taxon>
        <taxon>Streptococcaceae</taxon>
        <taxon>Streptococcus</taxon>
    </lineage>
</organism>
<dbReference type="AlphaFoldDB" id="A0A380KLE1"/>
<proteinExistence type="predicted"/>
<accession>A0A380KLE1</accession>
<evidence type="ECO:0000313" key="2">
    <source>
        <dbReference type="Proteomes" id="UP000255352"/>
    </source>
</evidence>